<protein>
    <recommendedName>
        <fullName evidence="3">Type I phosphodiesterase / nucleotide pyrophosphatase</fullName>
    </recommendedName>
</protein>
<evidence type="ECO:0000313" key="2">
    <source>
        <dbReference type="Proteomes" id="UP000199427"/>
    </source>
</evidence>
<proteinExistence type="predicted"/>
<accession>A0A1H8ZK24</accession>
<evidence type="ECO:0000313" key="1">
    <source>
        <dbReference type="EMBL" id="SEP64613.1"/>
    </source>
</evidence>
<name>A0A1H8ZK24_9BACI</name>
<reference evidence="1 2" key="1">
    <citation type="submission" date="2016-10" db="EMBL/GenBank/DDBJ databases">
        <authorList>
            <person name="de Groot N.N."/>
        </authorList>
    </citation>
    <scope>NUCLEOTIDE SEQUENCE [LARGE SCALE GENOMIC DNA]</scope>
    <source>
        <strain evidence="1 2">DSM 21633</strain>
    </source>
</reference>
<keyword evidence="2" id="KW-1185">Reference proteome</keyword>
<sequence>MDLRVHNLGPYDVRGIKQIDKEIQKTLNLYNSWEEAVKKNIWIVMGDNGQSITTWSFKDVEINLNHLLSDYKIHSINKPVQDDDELVIAVNQRMAYIYLLNDRLSIDRLAYTLRQDSRIDVMAWKEDEHIKVVSGLHSDELKFSRGGEVRDEYYQYWTISGNPEILDLKIKQDIIEYRDFPDALARLYGALNSHQGRFLVVNAKPGCEFLAKKTPVHIGGACHGSLHKEDSITPLIVAGTKELPKFNRLVDMKGYIFTLLNS</sequence>
<dbReference type="EMBL" id="FOES01000002">
    <property type="protein sequence ID" value="SEP64613.1"/>
    <property type="molecule type" value="Genomic_DNA"/>
</dbReference>
<evidence type="ECO:0008006" key="3">
    <source>
        <dbReference type="Google" id="ProtNLM"/>
    </source>
</evidence>
<gene>
    <name evidence="1" type="ORF">SAMN05216362_1025</name>
</gene>
<organism evidence="1 2">
    <name type="scientific">Piscibacillus halophilus</name>
    <dbReference type="NCBI Taxonomy" id="571933"/>
    <lineage>
        <taxon>Bacteria</taxon>
        <taxon>Bacillati</taxon>
        <taxon>Bacillota</taxon>
        <taxon>Bacilli</taxon>
        <taxon>Bacillales</taxon>
        <taxon>Bacillaceae</taxon>
        <taxon>Piscibacillus</taxon>
    </lineage>
</organism>
<dbReference type="Proteomes" id="UP000199427">
    <property type="component" value="Unassembled WGS sequence"/>
</dbReference>
<dbReference type="SUPFAM" id="SSF53649">
    <property type="entry name" value="Alkaline phosphatase-like"/>
    <property type="match status" value="1"/>
</dbReference>
<dbReference type="STRING" id="571933.SAMN05216362_1025"/>
<dbReference type="InterPro" id="IPR017850">
    <property type="entry name" value="Alkaline_phosphatase_core_sf"/>
</dbReference>
<dbReference type="AlphaFoldDB" id="A0A1H8ZK24"/>
<dbReference type="RefSeq" id="WP_256205216.1">
    <property type="nucleotide sequence ID" value="NZ_FOES01000002.1"/>
</dbReference>